<feature type="domain" description="GSKIP" evidence="1">
    <location>
        <begin position="5"/>
        <end position="101"/>
    </location>
</feature>
<proteinExistence type="predicted"/>
<dbReference type="Pfam" id="PF05303">
    <property type="entry name" value="GSKIP_dom"/>
    <property type="match status" value="1"/>
</dbReference>
<gene>
    <name evidence="2" type="ORF">BB558_003081</name>
</gene>
<comment type="caution">
    <text evidence="2">The sequence shown here is derived from an EMBL/GenBank/DDBJ whole genome shotgun (WGS) entry which is preliminary data.</text>
</comment>
<organism evidence="2 3">
    <name type="scientific">Smittium angustum</name>
    <dbReference type="NCBI Taxonomy" id="133377"/>
    <lineage>
        <taxon>Eukaryota</taxon>
        <taxon>Fungi</taxon>
        <taxon>Fungi incertae sedis</taxon>
        <taxon>Zoopagomycota</taxon>
        <taxon>Kickxellomycotina</taxon>
        <taxon>Harpellomycetes</taxon>
        <taxon>Harpellales</taxon>
        <taxon>Legeriomycetaceae</taxon>
        <taxon>Smittium</taxon>
    </lineage>
</organism>
<name>A0A2U1J7A6_SMIAN</name>
<sequence length="103" mass="12094">MFSANDELNETIKEHLYGISTCKMMELKDGNARALLKLLEGDELLIELSEKYYRIIEIKNSNNPNLFKLNYNYESLTALLRDSSMKFQDQMYKELVSKLEKFA</sequence>
<dbReference type="Proteomes" id="UP000245591">
    <property type="component" value="Unassembled WGS sequence"/>
</dbReference>
<dbReference type="InterPro" id="IPR007967">
    <property type="entry name" value="GSKIP_dom"/>
</dbReference>
<dbReference type="Gene3D" id="3.30.2280.10">
    <property type="entry name" value="Hypothetical protein (hspc210)"/>
    <property type="match status" value="1"/>
</dbReference>
<evidence type="ECO:0000313" key="3">
    <source>
        <dbReference type="Proteomes" id="UP000245591"/>
    </source>
</evidence>
<keyword evidence="3" id="KW-1185">Reference proteome</keyword>
<dbReference type="AlphaFoldDB" id="A0A2U1J7A6"/>
<dbReference type="EMBL" id="MBFU01000275">
    <property type="protein sequence ID" value="PWA00858.1"/>
    <property type="molecule type" value="Genomic_DNA"/>
</dbReference>
<protein>
    <recommendedName>
        <fullName evidence="1">GSKIP domain-containing protein</fullName>
    </recommendedName>
</protein>
<dbReference type="InterPro" id="IPR023231">
    <property type="entry name" value="GSKIP_dom_sf"/>
</dbReference>
<reference evidence="2 3" key="1">
    <citation type="journal article" date="2018" name="MBio">
        <title>Comparative Genomics Reveals the Core Gene Toolbox for the Fungus-Insect Symbiosis.</title>
        <authorList>
            <person name="Wang Y."/>
            <person name="Stata M."/>
            <person name="Wang W."/>
            <person name="Stajich J.E."/>
            <person name="White M.M."/>
            <person name="Moncalvo J.M."/>
        </authorList>
    </citation>
    <scope>NUCLEOTIDE SEQUENCE [LARGE SCALE GENOMIC DNA]</scope>
    <source>
        <strain evidence="2 3">AUS-126-30</strain>
    </source>
</reference>
<dbReference type="SUPFAM" id="SSF103107">
    <property type="entry name" value="Hypothetical protein c14orf129, hspc210"/>
    <property type="match status" value="1"/>
</dbReference>
<accession>A0A2U1J7A6</accession>
<evidence type="ECO:0000259" key="1">
    <source>
        <dbReference type="Pfam" id="PF05303"/>
    </source>
</evidence>
<evidence type="ECO:0000313" key="2">
    <source>
        <dbReference type="EMBL" id="PWA00858.1"/>
    </source>
</evidence>